<name>A0A2P6SJC6_ROSCH</name>
<keyword evidence="1" id="KW-1133">Transmembrane helix</keyword>
<dbReference type="EMBL" id="PDCK01000039">
    <property type="protein sequence ID" value="PRQ58776.1"/>
    <property type="molecule type" value="Genomic_DNA"/>
</dbReference>
<keyword evidence="1" id="KW-0812">Transmembrane</keyword>
<evidence type="ECO:0000313" key="2">
    <source>
        <dbReference type="EMBL" id="PRQ58776.1"/>
    </source>
</evidence>
<protein>
    <recommendedName>
        <fullName evidence="4">Thionin-like protein</fullName>
    </recommendedName>
</protein>
<dbReference type="AlphaFoldDB" id="A0A2P6SJC6"/>
<evidence type="ECO:0008006" key="4">
    <source>
        <dbReference type="Google" id="ProtNLM"/>
    </source>
</evidence>
<evidence type="ECO:0000313" key="3">
    <source>
        <dbReference type="Proteomes" id="UP000238479"/>
    </source>
</evidence>
<gene>
    <name evidence="2" type="ORF">RchiOBHm_Chr1g0362981</name>
</gene>
<comment type="caution">
    <text evidence="2">The sequence shown here is derived from an EMBL/GenBank/DDBJ whole genome shotgun (WGS) entry which is preliminary data.</text>
</comment>
<evidence type="ECO:0000256" key="1">
    <source>
        <dbReference type="SAM" id="Phobius"/>
    </source>
</evidence>
<proteinExistence type="predicted"/>
<reference evidence="2 3" key="1">
    <citation type="journal article" date="2018" name="Nat. Genet.">
        <title>The Rosa genome provides new insights in the design of modern roses.</title>
        <authorList>
            <person name="Bendahmane M."/>
        </authorList>
    </citation>
    <scope>NUCLEOTIDE SEQUENCE [LARGE SCALE GENOMIC DNA]</scope>
    <source>
        <strain evidence="3">cv. Old Blush</strain>
    </source>
</reference>
<keyword evidence="1" id="KW-0472">Membrane</keyword>
<organism evidence="2 3">
    <name type="scientific">Rosa chinensis</name>
    <name type="common">China rose</name>
    <dbReference type="NCBI Taxonomy" id="74649"/>
    <lineage>
        <taxon>Eukaryota</taxon>
        <taxon>Viridiplantae</taxon>
        <taxon>Streptophyta</taxon>
        <taxon>Embryophyta</taxon>
        <taxon>Tracheophyta</taxon>
        <taxon>Spermatophyta</taxon>
        <taxon>Magnoliopsida</taxon>
        <taxon>eudicotyledons</taxon>
        <taxon>Gunneridae</taxon>
        <taxon>Pentapetalae</taxon>
        <taxon>rosids</taxon>
        <taxon>fabids</taxon>
        <taxon>Rosales</taxon>
        <taxon>Rosaceae</taxon>
        <taxon>Rosoideae</taxon>
        <taxon>Rosoideae incertae sedis</taxon>
        <taxon>Rosa</taxon>
    </lineage>
</organism>
<dbReference type="Proteomes" id="UP000238479">
    <property type="component" value="Chromosome 1"/>
</dbReference>
<dbReference type="PROSITE" id="PS51257">
    <property type="entry name" value="PROKAR_LIPOPROTEIN"/>
    <property type="match status" value="1"/>
</dbReference>
<sequence length="76" mass="8087">MMANKTVVNIPVKLLIMIWVVVVIGCSNNMLVTEAVSDCAEPCMPVCLKEEGATLHVCEIACENYCQQISGSGGIA</sequence>
<accession>A0A2P6SJC6</accession>
<dbReference type="Gramene" id="PRQ58776">
    <property type="protein sequence ID" value="PRQ58776"/>
    <property type="gene ID" value="RchiOBHm_Chr1g0362981"/>
</dbReference>
<keyword evidence="3" id="KW-1185">Reference proteome</keyword>
<feature type="transmembrane region" description="Helical" evidence="1">
    <location>
        <begin position="12"/>
        <end position="32"/>
    </location>
</feature>